<feature type="domain" description="Non-canonical purine NTP phosphatase/PRRC1" evidence="12">
    <location>
        <begin position="11"/>
        <end position="173"/>
    </location>
</feature>
<dbReference type="SUPFAM" id="SSF52972">
    <property type="entry name" value="ITPase-like"/>
    <property type="match status" value="1"/>
</dbReference>
<reference evidence="14" key="1">
    <citation type="submission" date="2016-02" db="EMBL/GenBank/DDBJ databases">
        <authorList>
            <person name="Schultz-Johansen M."/>
            <person name="Glaring M.A."/>
            <person name="Bech P.K."/>
            <person name="Stougaard P."/>
        </authorList>
    </citation>
    <scope>NUCLEOTIDE SEQUENCE [LARGE SCALE GENOMIC DNA]</scope>
    <source>
        <strain evidence="14">S66</strain>
    </source>
</reference>
<dbReference type="Proteomes" id="UP000070299">
    <property type="component" value="Unassembled WGS sequence"/>
</dbReference>
<evidence type="ECO:0000256" key="9">
    <source>
        <dbReference type="ARBA" id="ARBA00048781"/>
    </source>
</evidence>
<evidence type="ECO:0000256" key="11">
    <source>
        <dbReference type="HAMAP-Rule" id="MF_00648"/>
    </source>
</evidence>
<dbReference type="EC" id="3.6.1.73" evidence="11"/>
<dbReference type="GO" id="GO:0103023">
    <property type="term" value="F:ITPase activity"/>
    <property type="evidence" value="ECO:0007669"/>
    <property type="project" value="UniProtKB-EC"/>
</dbReference>
<dbReference type="HAMAP" id="MF_00648">
    <property type="entry name" value="Non_canon_purine_NTPase_YjjX"/>
    <property type="match status" value="1"/>
</dbReference>
<dbReference type="GO" id="GO:0009117">
    <property type="term" value="P:nucleotide metabolic process"/>
    <property type="evidence" value="ECO:0007669"/>
    <property type="project" value="UniProtKB-KW"/>
</dbReference>
<evidence type="ECO:0000256" key="10">
    <source>
        <dbReference type="ARBA" id="ARBA00060855"/>
    </source>
</evidence>
<evidence type="ECO:0000256" key="1">
    <source>
        <dbReference type="ARBA" id="ARBA00001936"/>
    </source>
</evidence>
<evidence type="ECO:0000256" key="8">
    <source>
        <dbReference type="ARBA" id="ARBA00048174"/>
    </source>
</evidence>
<evidence type="ECO:0000256" key="2">
    <source>
        <dbReference type="ARBA" id="ARBA00022723"/>
    </source>
</evidence>
<dbReference type="GO" id="GO:0006772">
    <property type="term" value="P:thiamine metabolic process"/>
    <property type="evidence" value="ECO:0007669"/>
    <property type="project" value="TreeGrafter"/>
</dbReference>
<evidence type="ECO:0000313" key="14">
    <source>
        <dbReference type="Proteomes" id="UP000070299"/>
    </source>
</evidence>
<dbReference type="Gene3D" id="3.90.950.10">
    <property type="match status" value="1"/>
</dbReference>
<keyword evidence="4 11" id="KW-0378">Hydrolase</keyword>
<dbReference type="RefSeq" id="WP_068372612.1">
    <property type="nucleotide sequence ID" value="NZ_LSNE01000003.1"/>
</dbReference>
<proteinExistence type="inferred from homology"/>
<dbReference type="GO" id="GO:0000166">
    <property type="term" value="F:nucleotide binding"/>
    <property type="evidence" value="ECO:0007669"/>
    <property type="project" value="UniProtKB-KW"/>
</dbReference>
<comment type="caution">
    <text evidence="13">The sequence shown here is derived from an EMBL/GenBank/DDBJ whole genome shotgun (WGS) entry which is preliminary data.</text>
</comment>
<keyword evidence="3 11" id="KW-0547">Nucleotide-binding</keyword>
<dbReference type="EMBL" id="LSNE01000003">
    <property type="protein sequence ID" value="KXI29686.1"/>
    <property type="molecule type" value="Genomic_DNA"/>
</dbReference>
<dbReference type="STRING" id="1799789.AX660_06490"/>
<comment type="subunit">
    <text evidence="11">Homodimer.</text>
</comment>
<comment type="catalytic activity">
    <reaction evidence="8 11">
        <text>ITP + H2O = IDP + phosphate + H(+)</text>
        <dbReference type="Rhea" id="RHEA:28330"/>
        <dbReference type="ChEBI" id="CHEBI:15377"/>
        <dbReference type="ChEBI" id="CHEBI:15378"/>
        <dbReference type="ChEBI" id="CHEBI:43474"/>
        <dbReference type="ChEBI" id="CHEBI:58280"/>
        <dbReference type="ChEBI" id="CHEBI:61402"/>
        <dbReference type="EC" id="3.6.1.73"/>
    </reaction>
</comment>
<keyword evidence="6 11" id="KW-0546">Nucleotide metabolism</keyword>
<dbReference type="PANTHER" id="PTHR34699:SF2">
    <property type="entry name" value="NON-CANONICAL PURINE NTP PHOSPHATASE_PRRC1 DOMAIN-CONTAINING PROTEIN"/>
    <property type="match status" value="1"/>
</dbReference>
<keyword evidence="2 11" id="KW-0479">Metal-binding</keyword>
<dbReference type="FunFam" id="3.90.950.10:FF:000002">
    <property type="entry name" value="Inosine/xanthosine triphosphatase"/>
    <property type="match status" value="1"/>
</dbReference>
<dbReference type="PANTHER" id="PTHR34699">
    <property type="match status" value="1"/>
</dbReference>
<keyword evidence="5 11" id="KW-0460">Magnesium</keyword>
<evidence type="ECO:0000256" key="3">
    <source>
        <dbReference type="ARBA" id="ARBA00022741"/>
    </source>
</evidence>
<name>A0A136A374_9ALTE</name>
<dbReference type="Pfam" id="PF01931">
    <property type="entry name" value="NTPase_I-T"/>
    <property type="match status" value="1"/>
</dbReference>
<comment type="cofactor">
    <cofactor evidence="1">
        <name>Mn(2+)</name>
        <dbReference type="ChEBI" id="CHEBI:29035"/>
    </cofactor>
</comment>
<comment type="function">
    <text evidence="11">Phosphatase that hydrolyzes non-canonical purine nucleotides such as XTP and ITP to their respective diphosphate derivatives. Probably excludes non-canonical purines from DNA/RNA precursor pool, thus preventing their incorporation into DNA/RNA and avoiding chromosomal lesions.</text>
</comment>
<dbReference type="AlphaFoldDB" id="A0A136A374"/>
<dbReference type="InterPro" id="IPR026533">
    <property type="entry name" value="NTPase/PRRC1"/>
</dbReference>
<comment type="cofactor">
    <cofactor evidence="11">
        <name>Mg(2+)</name>
        <dbReference type="ChEBI" id="CHEBI:18420"/>
    </cofactor>
    <cofactor evidence="11">
        <name>Mn(2+)</name>
        <dbReference type="ChEBI" id="CHEBI:29035"/>
    </cofactor>
    <text evidence="11">Binds 1 divalent metal cation per subunit; can use either Mg(2+) or Mn(2+).</text>
</comment>
<accession>A0A136A374</accession>
<evidence type="ECO:0000259" key="12">
    <source>
        <dbReference type="Pfam" id="PF01931"/>
    </source>
</evidence>
<dbReference type="GO" id="GO:0046872">
    <property type="term" value="F:metal ion binding"/>
    <property type="evidence" value="ECO:0007669"/>
    <property type="project" value="UniProtKB-KW"/>
</dbReference>
<sequence>MNNAPLKLVVASLNPVKVNAAKQAFTQVFAINDVACVTVDAPSGVAEQPMSAEATRLGAINRLKYCQQYYQADYYVAIEGGVDMTQDGPVTFAYVVIANNQHMSIGRSATLPLPLKVYRALQQGAELGPLMDSLFNTVNIKQRGGAIGLLTRGQANREGNYTQALILALAPFLHPDLYAQDE</sequence>
<organism evidence="13 14">
    <name type="scientific">Paraglaciecola hydrolytica</name>
    <dbReference type="NCBI Taxonomy" id="1799789"/>
    <lineage>
        <taxon>Bacteria</taxon>
        <taxon>Pseudomonadati</taxon>
        <taxon>Pseudomonadota</taxon>
        <taxon>Gammaproteobacteria</taxon>
        <taxon>Alteromonadales</taxon>
        <taxon>Alteromonadaceae</taxon>
        <taxon>Paraglaciecola</taxon>
    </lineage>
</organism>
<keyword evidence="14" id="KW-1185">Reference proteome</keyword>
<dbReference type="InterPro" id="IPR029001">
    <property type="entry name" value="ITPase-like_fam"/>
</dbReference>
<comment type="similarity">
    <text evidence="10 11">Belongs to the YjjX NTPase family.</text>
</comment>
<dbReference type="NCBIfam" id="NF003459">
    <property type="entry name" value="PRK05074.1"/>
    <property type="match status" value="1"/>
</dbReference>
<protein>
    <recommendedName>
        <fullName evidence="11">Inosine/xanthosine triphosphatase</fullName>
        <shortName evidence="11">ITPase/XTPase</shortName>
        <ecNumber evidence="11">3.6.1.73</ecNumber>
    </recommendedName>
    <alternativeName>
        <fullName evidence="11">Non-canonical purine NTP phosphatase</fullName>
    </alternativeName>
    <alternativeName>
        <fullName evidence="11">Non-standard purine NTP phosphatase</fullName>
    </alternativeName>
    <alternativeName>
        <fullName evidence="11">Nucleoside-triphosphate phosphatase</fullName>
        <shortName evidence="11">NTPase</shortName>
    </alternativeName>
</protein>
<evidence type="ECO:0000256" key="7">
    <source>
        <dbReference type="ARBA" id="ARBA00023211"/>
    </source>
</evidence>
<evidence type="ECO:0000256" key="5">
    <source>
        <dbReference type="ARBA" id="ARBA00022842"/>
    </source>
</evidence>
<dbReference type="OrthoDB" id="6334099at2"/>
<keyword evidence="7 11" id="KW-0464">Manganese</keyword>
<dbReference type="InterPro" id="IPR050299">
    <property type="entry name" value="YjjX_NTPase"/>
</dbReference>
<evidence type="ECO:0000256" key="6">
    <source>
        <dbReference type="ARBA" id="ARBA00023080"/>
    </source>
</evidence>
<evidence type="ECO:0000313" key="13">
    <source>
        <dbReference type="EMBL" id="KXI29686.1"/>
    </source>
</evidence>
<comment type="caution">
    <text evidence="11">Lacks conserved residue(s) required for the propagation of feature annotation.</text>
</comment>
<evidence type="ECO:0000256" key="4">
    <source>
        <dbReference type="ARBA" id="ARBA00022801"/>
    </source>
</evidence>
<feature type="binding site" evidence="11">
    <location>
        <position position="71"/>
    </location>
    <ligand>
        <name>Mg(2+)</name>
        <dbReference type="ChEBI" id="CHEBI:18420"/>
    </ligand>
</feature>
<dbReference type="InterPro" id="IPR002786">
    <property type="entry name" value="Non_canon_purine_NTPase"/>
</dbReference>
<comment type="catalytic activity">
    <reaction evidence="9 11">
        <text>XTP + H2O = XDP + phosphate + H(+)</text>
        <dbReference type="Rhea" id="RHEA:28406"/>
        <dbReference type="ChEBI" id="CHEBI:15377"/>
        <dbReference type="ChEBI" id="CHEBI:15378"/>
        <dbReference type="ChEBI" id="CHEBI:43474"/>
        <dbReference type="ChEBI" id="CHEBI:59884"/>
        <dbReference type="ChEBI" id="CHEBI:61314"/>
        <dbReference type="EC" id="3.6.1.73"/>
    </reaction>
</comment>
<gene>
    <name evidence="13" type="ORF">AX660_06490</name>
</gene>
<dbReference type="NCBIfam" id="TIGR00258">
    <property type="entry name" value="inosine/xanthosine triphosphatase"/>
    <property type="match status" value="1"/>
</dbReference>